<comment type="caution">
    <text evidence="1">The sequence shown here is derived from an EMBL/GenBank/DDBJ whole genome shotgun (WGS) entry which is preliminary data.</text>
</comment>
<dbReference type="EMBL" id="JARQZJ010000071">
    <property type="protein sequence ID" value="KAK9881843.1"/>
    <property type="molecule type" value="Genomic_DNA"/>
</dbReference>
<dbReference type="AlphaFoldDB" id="A0AAW1UGN8"/>
<proteinExistence type="predicted"/>
<organism evidence="1 2">
    <name type="scientific">Henosepilachna vigintioctopunctata</name>
    <dbReference type="NCBI Taxonomy" id="420089"/>
    <lineage>
        <taxon>Eukaryota</taxon>
        <taxon>Metazoa</taxon>
        <taxon>Ecdysozoa</taxon>
        <taxon>Arthropoda</taxon>
        <taxon>Hexapoda</taxon>
        <taxon>Insecta</taxon>
        <taxon>Pterygota</taxon>
        <taxon>Neoptera</taxon>
        <taxon>Endopterygota</taxon>
        <taxon>Coleoptera</taxon>
        <taxon>Polyphaga</taxon>
        <taxon>Cucujiformia</taxon>
        <taxon>Coccinelloidea</taxon>
        <taxon>Coccinellidae</taxon>
        <taxon>Epilachninae</taxon>
        <taxon>Epilachnini</taxon>
        <taxon>Henosepilachna</taxon>
    </lineage>
</organism>
<name>A0AAW1UGN8_9CUCU</name>
<accession>A0AAW1UGN8</accession>
<evidence type="ECO:0000313" key="2">
    <source>
        <dbReference type="Proteomes" id="UP001431783"/>
    </source>
</evidence>
<reference evidence="1 2" key="1">
    <citation type="submission" date="2023-03" db="EMBL/GenBank/DDBJ databases">
        <title>Genome insight into feeding habits of ladybird beetles.</title>
        <authorList>
            <person name="Li H.-S."/>
            <person name="Huang Y.-H."/>
            <person name="Pang H."/>
        </authorList>
    </citation>
    <scope>NUCLEOTIDE SEQUENCE [LARGE SCALE GENOMIC DNA]</scope>
    <source>
        <strain evidence="1">SYSU_2023b</strain>
        <tissue evidence="1">Whole body</tissue>
    </source>
</reference>
<evidence type="ECO:0000313" key="1">
    <source>
        <dbReference type="EMBL" id="KAK9881843.1"/>
    </source>
</evidence>
<sequence length="123" mass="14256">MLKTPHFPDSLPYKTYPPRGYEMLQLEFIYRECDCCEITSYQLQVSATGLGRFQRAGLNNNEVMNSNYVAAAKTNEQQIAINANYNPMLEIHEFDVVFANKKIAVGWHQGREHYSKDETINQF</sequence>
<dbReference type="Proteomes" id="UP001431783">
    <property type="component" value="Unassembled WGS sequence"/>
</dbReference>
<keyword evidence="2" id="KW-1185">Reference proteome</keyword>
<protein>
    <submittedName>
        <fullName evidence="1">Uncharacterized protein</fullName>
    </submittedName>
</protein>
<gene>
    <name evidence="1" type="ORF">WA026_018030</name>
</gene>